<dbReference type="SUPFAM" id="SSF55781">
    <property type="entry name" value="GAF domain-like"/>
    <property type="match status" value="1"/>
</dbReference>
<organism evidence="3 4">
    <name type="scientific">Draconibacterium aestuarii</name>
    <dbReference type="NCBI Taxonomy" id="2998507"/>
    <lineage>
        <taxon>Bacteria</taxon>
        <taxon>Pseudomonadati</taxon>
        <taxon>Bacteroidota</taxon>
        <taxon>Bacteroidia</taxon>
        <taxon>Marinilabiliales</taxon>
        <taxon>Prolixibacteraceae</taxon>
        <taxon>Draconibacterium</taxon>
    </lineage>
</organism>
<gene>
    <name evidence="3" type="ORF">OU798_07035</name>
</gene>
<name>A0A9X3J6X4_9BACT</name>
<evidence type="ECO:0000259" key="2">
    <source>
        <dbReference type="Pfam" id="PF13185"/>
    </source>
</evidence>
<dbReference type="PROSITE" id="PS01320">
    <property type="entry name" value="UPF0067"/>
    <property type="match status" value="1"/>
</dbReference>
<dbReference type="AlphaFoldDB" id="A0A9X3J6X4"/>
<proteinExistence type="inferred from homology"/>
<dbReference type="PANTHER" id="PTHR21021:SF15">
    <property type="entry name" value="FREE METHIONINE-R-SULFOXIDE REDUCTASE"/>
    <property type="match status" value="1"/>
</dbReference>
<evidence type="ECO:0000313" key="4">
    <source>
        <dbReference type="Proteomes" id="UP001145087"/>
    </source>
</evidence>
<dbReference type="GO" id="GO:0005829">
    <property type="term" value="C:cytosol"/>
    <property type="evidence" value="ECO:0007669"/>
    <property type="project" value="TreeGrafter"/>
</dbReference>
<dbReference type="InterPro" id="IPR000614">
    <property type="entry name" value="FRMsr_CS"/>
</dbReference>
<dbReference type="Gene3D" id="3.30.450.40">
    <property type="match status" value="1"/>
</dbReference>
<comment type="caution">
    <text evidence="3">The sequence shown here is derived from an EMBL/GenBank/DDBJ whole genome shotgun (WGS) entry which is preliminary data.</text>
</comment>
<dbReference type="PANTHER" id="PTHR21021">
    <property type="entry name" value="GAF/PUTATIVE CYTOSKELETAL PROTEIN"/>
    <property type="match status" value="1"/>
</dbReference>
<dbReference type="InterPro" id="IPR003018">
    <property type="entry name" value="GAF"/>
</dbReference>
<protein>
    <submittedName>
        <fullName evidence="3">GAF domain-containing protein</fullName>
    </submittedName>
</protein>
<comment type="similarity">
    <text evidence="1">Belongs to the free Met sulfoxide reductase family.</text>
</comment>
<evidence type="ECO:0000313" key="3">
    <source>
        <dbReference type="EMBL" id="MCY1720090.1"/>
    </source>
</evidence>
<evidence type="ECO:0000256" key="1">
    <source>
        <dbReference type="ARBA" id="ARBA00038454"/>
    </source>
</evidence>
<feature type="domain" description="GAF" evidence="2">
    <location>
        <begin position="49"/>
        <end position="153"/>
    </location>
</feature>
<dbReference type="Pfam" id="PF13185">
    <property type="entry name" value="GAF_2"/>
    <property type="match status" value="1"/>
</dbReference>
<accession>A0A9X3J6X4</accession>
<keyword evidence="4" id="KW-1185">Reference proteome</keyword>
<dbReference type="InterPro" id="IPR051330">
    <property type="entry name" value="Phosphatase_reg/MetRdx"/>
</dbReference>
<reference evidence="3" key="1">
    <citation type="submission" date="2022-11" db="EMBL/GenBank/DDBJ databases">
        <title>Marilongibacter aestuarii gen. nov., sp. nov., isolated from tidal flat sediment.</title>
        <authorList>
            <person name="Jiayan W."/>
        </authorList>
    </citation>
    <scope>NUCLEOTIDE SEQUENCE</scope>
    <source>
        <strain evidence="3">Z1-6</strain>
    </source>
</reference>
<dbReference type="EMBL" id="JAPOHD010000013">
    <property type="protein sequence ID" value="MCY1720090.1"/>
    <property type="molecule type" value="Genomic_DNA"/>
</dbReference>
<dbReference type="InterPro" id="IPR029016">
    <property type="entry name" value="GAF-like_dom_sf"/>
</dbReference>
<dbReference type="GO" id="GO:0033745">
    <property type="term" value="F:L-methionine-(R)-S-oxide reductase activity"/>
    <property type="evidence" value="ECO:0007669"/>
    <property type="project" value="TreeGrafter"/>
</dbReference>
<sequence>MEEHKKDGRYGRIYKQLSELIQKSNNPQARMATIIAVLHHKMDYFFWTGYYLIENGEMTVHSYQGPVACQILAKDTGVCWAAFNKKETIVVEDVHAFPDHIACDSRSNSEIVVPLKNKNGEIIGVLDVDSSQKASFSDVDASWLEKILELIWV</sequence>
<dbReference type="RefSeq" id="WP_343332424.1">
    <property type="nucleotide sequence ID" value="NZ_JAPOHD010000013.1"/>
</dbReference>
<dbReference type="Proteomes" id="UP001145087">
    <property type="component" value="Unassembled WGS sequence"/>
</dbReference>